<gene>
    <name evidence="2" type="ORF">OVA965_LOCUS46249</name>
    <name evidence="3" type="ORF">TMI583_LOCUS21126</name>
</gene>
<name>A0A8S2GDJ7_9BILA</name>
<comment type="caution">
    <text evidence="2">The sequence shown here is derived from an EMBL/GenBank/DDBJ whole genome shotgun (WGS) entry which is preliminary data.</text>
</comment>
<feature type="compositionally biased region" description="Low complexity" evidence="1">
    <location>
        <begin position="56"/>
        <end position="67"/>
    </location>
</feature>
<dbReference type="Proteomes" id="UP000677228">
    <property type="component" value="Unassembled WGS sequence"/>
</dbReference>
<reference evidence="2" key="1">
    <citation type="submission" date="2021-02" db="EMBL/GenBank/DDBJ databases">
        <authorList>
            <person name="Nowell W R."/>
        </authorList>
    </citation>
    <scope>NUCLEOTIDE SEQUENCE</scope>
</reference>
<evidence type="ECO:0000256" key="1">
    <source>
        <dbReference type="SAM" id="MobiDB-lite"/>
    </source>
</evidence>
<dbReference type="EMBL" id="CAJOBA010022084">
    <property type="protein sequence ID" value="CAF3915339.1"/>
    <property type="molecule type" value="Genomic_DNA"/>
</dbReference>
<dbReference type="Proteomes" id="UP000682733">
    <property type="component" value="Unassembled WGS sequence"/>
</dbReference>
<feature type="non-terminal residue" evidence="2">
    <location>
        <position position="1"/>
    </location>
</feature>
<feature type="region of interest" description="Disordered" evidence="1">
    <location>
        <begin position="1"/>
        <end position="22"/>
    </location>
</feature>
<sequence length="103" mass="11841">DTQNDHRKQPQPNDENNRNPSPTLAAALYQSLTGTNEDNDFILAEQLQQQETASNNFLPFFNPSNNNDEGSDTDNFAEARAMPLNILMRRMIQHDRSNRVRRP</sequence>
<feature type="region of interest" description="Disordered" evidence="1">
    <location>
        <begin position="56"/>
        <end position="75"/>
    </location>
</feature>
<dbReference type="AlphaFoldDB" id="A0A8S2GDJ7"/>
<dbReference type="EMBL" id="CAJNOK010084843">
    <property type="protein sequence ID" value="CAF1687409.1"/>
    <property type="molecule type" value="Genomic_DNA"/>
</dbReference>
<evidence type="ECO:0000313" key="3">
    <source>
        <dbReference type="EMBL" id="CAF3915339.1"/>
    </source>
</evidence>
<organism evidence="2 4">
    <name type="scientific">Didymodactylos carnosus</name>
    <dbReference type="NCBI Taxonomy" id="1234261"/>
    <lineage>
        <taxon>Eukaryota</taxon>
        <taxon>Metazoa</taxon>
        <taxon>Spiralia</taxon>
        <taxon>Gnathifera</taxon>
        <taxon>Rotifera</taxon>
        <taxon>Eurotatoria</taxon>
        <taxon>Bdelloidea</taxon>
        <taxon>Philodinida</taxon>
        <taxon>Philodinidae</taxon>
        <taxon>Didymodactylos</taxon>
    </lineage>
</organism>
<feature type="non-terminal residue" evidence="2">
    <location>
        <position position="103"/>
    </location>
</feature>
<feature type="compositionally biased region" description="Polar residues" evidence="1">
    <location>
        <begin position="10"/>
        <end position="22"/>
    </location>
</feature>
<accession>A0A8S2GDJ7</accession>
<proteinExistence type="predicted"/>
<protein>
    <submittedName>
        <fullName evidence="2">Uncharacterized protein</fullName>
    </submittedName>
</protein>
<evidence type="ECO:0000313" key="4">
    <source>
        <dbReference type="Proteomes" id="UP000677228"/>
    </source>
</evidence>
<evidence type="ECO:0000313" key="2">
    <source>
        <dbReference type="EMBL" id="CAF1687409.1"/>
    </source>
</evidence>